<name>A0ABW5LDZ0_9FLAO</name>
<keyword evidence="2" id="KW-1185">Reference proteome</keyword>
<evidence type="ECO:0000313" key="2">
    <source>
        <dbReference type="Proteomes" id="UP001597319"/>
    </source>
</evidence>
<accession>A0ABW5LDZ0</accession>
<reference evidence="2" key="1">
    <citation type="journal article" date="2019" name="Int. J. Syst. Evol. Microbiol.">
        <title>The Global Catalogue of Microorganisms (GCM) 10K type strain sequencing project: providing services to taxonomists for standard genome sequencing and annotation.</title>
        <authorList>
            <consortium name="The Broad Institute Genomics Platform"/>
            <consortium name="The Broad Institute Genome Sequencing Center for Infectious Disease"/>
            <person name="Wu L."/>
            <person name="Ma J."/>
        </authorList>
    </citation>
    <scope>NUCLEOTIDE SEQUENCE [LARGE SCALE GENOMIC DNA]</scope>
    <source>
        <strain evidence="2">KCTC 52274</strain>
    </source>
</reference>
<proteinExistence type="predicted"/>
<organism evidence="1 2">
    <name type="scientific">Aquimarina rubra</name>
    <dbReference type="NCBI Taxonomy" id="1920033"/>
    <lineage>
        <taxon>Bacteria</taxon>
        <taxon>Pseudomonadati</taxon>
        <taxon>Bacteroidota</taxon>
        <taxon>Flavobacteriia</taxon>
        <taxon>Flavobacteriales</taxon>
        <taxon>Flavobacteriaceae</taxon>
        <taxon>Aquimarina</taxon>
    </lineage>
</organism>
<comment type="caution">
    <text evidence="1">The sequence shown here is derived from an EMBL/GenBank/DDBJ whole genome shotgun (WGS) entry which is preliminary data.</text>
</comment>
<protein>
    <submittedName>
        <fullName evidence="1">Uncharacterized protein</fullName>
    </submittedName>
</protein>
<dbReference type="Proteomes" id="UP001597319">
    <property type="component" value="Unassembled WGS sequence"/>
</dbReference>
<evidence type="ECO:0000313" key="1">
    <source>
        <dbReference type="EMBL" id="MFD2561727.1"/>
    </source>
</evidence>
<gene>
    <name evidence="1" type="ORF">ACFSR1_03530</name>
</gene>
<dbReference type="EMBL" id="JBHULE010000004">
    <property type="protein sequence ID" value="MFD2561727.1"/>
    <property type="molecule type" value="Genomic_DNA"/>
</dbReference>
<dbReference type="RefSeq" id="WP_378289699.1">
    <property type="nucleotide sequence ID" value="NZ_JBHULE010000004.1"/>
</dbReference>
<sequence>MSKYIIAKTATISIKNYAQGNVFIQMDLPMSYSLLDLIQIIKMYSNYDDTYDWSFINPNEKDKNLSLRNDFEKIDKIRFDEYRNITPAINCIYGPIEMEIGVRGHLKYRKVYPTIYQAVGCFPTEEEFVKNIKIPDIDGKYTILGKSLPSASHLINTDLIEYGEKLKKYFKNKYKISSETIESFFGTENALIKK</sequence>